<accession>A0AA40K9E6</accession>
<reference evidence="2" key="1">
    <citation type="submission" date="2023-06" db="EMBL/GenBank/DDBJ databases">
        <title>Genome-scale phylogeny and comparative genomics of the fungal order Sordariales.</title>
        <authorList>
            <consortium name="Lawrence Berkeley National Laboratory"/>
            <person name="Hensen N."/>
            <person name="Bonometti L."/>
            <person name="Westerberg I."/>
            <person name="Brannstrom I.O."/>
            <person name="Guillou S."/>
            <person name="Cros-Aarteil S."/>
            <person name="Calhoun S."/>
            <person name="Haridas S."/>
            <person name="Kuo A."/>
            <person name="Mondo S."/>
            <person name="Pangilinan J."/>
            <person name="Riley R."/>
            <person name="LaButti K."/>
            <person name="Andreopoulos B."/>
            <person name="Lipzen A."/>
            <person name="Chen C."/>
            <person name="Yanf M."/>
            <person name="Daum C."/>
            <person name="Ng V."/>
            <person name="Clum A."/>
            <person name="Steindorff A."/>
            <person name="Ohm R."/>
            <person name="Martin F."/>
            <person name="Silar P."/>
            <person name="Natvig D."/>
            <person name="Lalanne C."/>
            <person name="Gautier V."/>
            <person name="Ament-velasquez S.L."/>
            <person name="Kruys A."/>
            <person name="Hutchinson M.I."/>
            <person name="Powell A.J."/>
            <person name="Barry K."/>
            <person name="Miller A.N."/>
            <person name="Grigoriev I.V."/>
            <person name="Debuchy R."/>
            <person name="Gladieux P."/>
            <person name="Thoren M.H."/>
            <person name="Johannesson H."/>
        </authorList>
    </citation>
    <scope>NUCLEOTIDE SEQUENCE</scope>
    <source>
        <strain evidence="2">SMH3187-1</strain>
    </source>
</reference>
<sequence length="143" mass="15878">CLCQADVDLVVSHYKDILTLWKPEYKDFLSEEFYDKSESINNIAGLPFGSTIFPSKAAFVGYQTSTPDLIPVKIEKVGPFNCKEISFIWSATFAKAPVTPNGVRGITILNTEKKAGKWLIKSIDVEFNNINYLKNLGGTVTPP</sequence>
<gene>
    <name evidence="2" type="ORF">B0T18DRAFT_289054</name>
</gene>
<feature type="non-terminal residue" evidence="2">
    <location>
        <position position="1"/>
    </location>
</feature>
<evidence type="ECO:0000313" key="3">
    <source>
        <dbReference type="Proteomes" id="UP001172155"/>
    </source>
</evidence>
<comment type="caution">
    <text evidence="2">The sequence shown here is derived from an EMBL/GenBank/DDBJ whole genome shotgun (WGS) entry which is preliminary data.</text>
</comment>
<dbReference type="Pfam" id="PF26534">
    <property type="entry name" value="NTF2_7"/>
    <property type="match status" value="1"/>
</dbReference>
<dbReference type="InterPro" id="IPR058645">
    <property type="entry name" value="NTF2-like_dom_7"/>
</dbReference>
<dbReference type="Proteomes" id="UP001172155">
    <property type="component" value="Unassembled WGS sequence"/>
</dbReference>
<name>A0AA40K9E6_9PEZI</name>
<dbReference type="AlphaFoldDB" id="A0AA40K9E6"/>
<evidence type="ECO:0000313" key="2">
    <source>
        <dbReference type="EMBL" id="KAK0750705.1"/>
    </source>
</evidence>
<feature type="non-terminal residue" evidence="2">
    <location>
        <position position="143"/>
    </location>
</feature>
<feature type="domain" description="NTF2-like" evidence="1">
    <location>
        <begin position="1"/>
        <end position="139"/>
    </location>
</feature>
<dbReference type="EMBL" id="JAUKUD010000002">
    <property type="protein sequence ID" value="KAK0750705.1"/>
    <property type="molecule type" value="Genomic_DNA"/>
</dbReference>
<evidence type="ECO:0000259" key="1">
    <source>
        <dbReference type="Pfam" id="PF26534"/>
    </source>
</evidence>
<organism evidence="2 3">
    <name type="scientific">Schizothecium vesticola</name>
    <dbReference type="NCBI Taxonomy" id="314040"/>
    <lineage>
        <taxon>Eukaryota</taxon>
        <taxon>Fungi</taxon>
        <taxon>Dikarya</taxon>
        <taxon>Ascomycota</taxon>
        <taxon>Pezizomycotina</taxon>
        <taxon>Sordariomycetes</taxon>
        <taxon>Sordariomycetidae</taxon>
        <taxon>Sordariales</taxon>
        <taxon>Schizotheciaceae</taxon>
        <taxon>Schizothecium</taxon>
    </lineage>
</organism>
<protein>
    <recommendedName>
        <fullName evidence="1">NTF2-like domain-containing protein</fullName>
    </recommendedName>
</protein>
<proteinExistence type="predicted"/>
<keyword evidence="3" id="KW-1185">Reference proteome</keyword>